<dbReference type="InterPro" id="IPR029020">
    <property type="entry name" value="Ammonium/urea_transptr"/>
</dbReference>
<dbReference type="eggNOG" id="KOG3796">
    <property type="taxonomic scope" value="Eukaryota"/>
</dbReference>
<dbReference type="PANTHER" id="PTHR11730:SF60">
    <property type="entry name" value="RH50, ISOFORM D"/>
    <property type="match status" value="1"/>
</dbReference>
<feature type="compositionally biased region" description="Basic and acidic residues" evidence="6">
    <location>
        <begin position="31"/>
        <end position="40"/>
    </location>
</feature>
<feature type="transmembrane region" description="Helical" evidence="7">
    <location>
        <begin position="357"/>
        <end position="375"/>
    </location>
</feature>
<keyword evidence="10" id="KW-1185">Reference proteome</keyword>
<dbReference type="PANTHER" id="PTHR11730">
    <property type="entry name" value="AMMONIUM TRANSPORTER"/>
    <property type="match status" value="1"/>
</dbReference>
<feature type="domain" description="Ammonium transporter AmtB-like" evidence="8">
    <location>
        <begin position="105"/>
        <end position="465"/>
    </location>
</feature>
<dbReference type="KEGG" id="sre:PTSG_07258"/>
<proteinExistence type="inferred from homology"/>
<gene>
    <name evidence="9" type="ORF">PTSG_07258</name>
</gene>
<dbReference type="InterPro" id="IPR024041">
    <property type="entry name" value="NH4_transpt_AmtB-like_dom"/>
</dbReference>
<comment type="subcellular location">
    <subcellularLocation>
        <location evidence="1">Membrane</location>
        <topology evidence="1">Multi-pass membrane protein</topology>
    </subcellularLocation>
</comment>
<dbReference type="OMA" id="DNIYWEV"/>
<evidence type="ECO:0000256" key="6">
    <source>
        <dbReference type="SAM" id="MobiDB-lite"/>
    </source>
</evidence>
<evidence type="ECO:0000256" key="5">
    <source>
        <dbReference type="ARBA" id="ARBA00023136"/>
    </source>
</evidence>
<feature type="transmembrane region" description="Helical" evidence="7">
    <location>
        <begin position="443"/>
        <end position="464"/>
    </location>
</feature>
<feature type="transmembrane region" description="Helical" evidence="7">
    <location>
        <begin position="265"/>
        <end position="283"/>
    </location>
</feature>
<feature type="transmembrane region" description="Helical" evidence="7">
    <location>
        <begin position="235"/>
        <end position="253"/>
    </location>
</feature>
<evidence type="ECO:0000259" key="8">
    <source>
        <dbReference type="Pfam" id="PF00909"/>
    </source>
</evidence>
<dbReference type="InterPro" id="IPR002229">
    <property type="entry name" value="RhesusRHD"/>
</dbReference>
<dbReference type="RefSeq" id="XP_004992677.1">
    <property type="nucleotide sequence ID" value="XM_004992620.1"/>
</dbReference>
<evidence type="ECO:0000256" key="7">
    <source>
        <dbReference type="SAM" id="Phobius"/>
    </source>
</evidence>
<organism evidence="10">
    <name type="scientific">Salpingoeca rosetta (strain ATCC 50818 / BSB-021)</name>
    <dbReference type="NCBI Taxonomy" id="946362"/>
    <lineage>
        <taxon>Eukaryota</taxon>
        <taxon>Choanoflagellata</taxon>
        <taxon>Craspedida</taxon>
        <taxon>Salpingoecidae</taxon>
        <taxon>Salpingoeca</taxon>
    </lineage>
</organism>
<keyword evidence="5 7" id="KW-0472">Membrane</keyword>
<sequence length="487" mass="52061">MSLFSDRQPFANNAAASLSSFSSGQTPSAYSHHDGENDHDMSRVEPMMMMEGEPVSSSKGRGQRGGFTDRFSLGLFLAEAAIIVLYGVFVEYGDTADPRQPDSTAVTDYYGMFRDVHVMVFIGFGFLMSFLNQYTLSSVGLTFLVGAFALQVSMLVVPFWHRVFAGGWVKIPLTLETLVTGDFGAATVLISMGAVLGRTSPLQLLVMVVIELFAYGFNEALLVNEIKVADVGGSMIIHAFGAYFGVACAWVLGPRNADQTNNASSRYSDTFAMIGTVFLWMYWPSFNGVLAGDTGNSRHRTILNTLLSLSASCIVTFVVSRMLRGGKFSMVDIQNATLAGGVAIGASANLFTTPWGAMTVGSIAGIISTVGFARLQDLLQRKFGLYDTCGVHNLHGMPGILGGLAGALFAGISTVDDYSATTLTHVIPSRADRTAGQQAGYQLLGLAVSIGMSLVSGALTGVVLRMPGLQQPSSLYDDEEDWAKEEE</sequence>
<dbReference type="GeneID" id="16073248"/>
<evidence type="ECO:0000256" key="2">
    <source>
        <dbReference type="ARBA" id="ARBA00011036"/>
    </source>
</evidence>
<reference evidence="9" key="1">
    <citation type="submission" date="2009-08" db="EMBL/GenBank/DDBJ databases">
        <title>Annotation of Salpingoeca rosetta.</title>
        <authorList>
            <consortium name="The Broad Institute Genome Sequencing Platform"/>
            <person name="Russ C."/>
            <person name="Cuomo C."/>
            <person name="Burger G."/>
            <person name="Gray M.W."/>
            <person name="Holland P.W.H."/>
            <person name="King N."/>
            <person name="Lang F.B.F."/>
            <person name="Roger A.J."/>
            <person name="Ruiz-Trillo I."/>
            <person name="Young S.K."/>
            <person name="Zeng Q."/>
            <person name="Gargeya S."/>
            <person name="Alvarado L."/>
            <person name="Berlin A."/>
            <person name="Chapman S.B."/>
            <person name="Chen Z."/>
            <person name="Freedman E."/>
            <person name="Gellesch M."/>
            <person name="Goldberg J."/>
            <person name="Griggs A."/>
            <person name="Gujja S."/>
            <person name="Heilman E."/>
            <person name="Heiman D."/>
            <person name="Howarth C."/>
            <person name="Mehta T."/>
            <person name="Neiman D."/>
            <person name="Pearson M."/>
            <person name="Roberts A."/>
            <person name="Saif S."/>
            <person name="Shea T."/>
            <person name="Shenoy N."/>
            <person name="Sisk P."/>
            <person name="Stolte C."/>
            <person name="Sykes S."/>
            <person name="White J."/>
            <person name="Yandava C."/>
            <person name="Haas B."/>
            <person name="Nusbaum C."/>
            <person name="Birren B."/>
        </authorList>
    </citation>
    <scope>NUCLEOTIDE SEQUENCE [LARGE SCALE GENOMIC DNA]</scope>
    <source>
        <strain evidence="9">ATCC 50818</strain>
    </source>
</reference>
<feature type="region of interest" description="Disordered" evidence="6">
    <location>
        <begin position="16"/>
        <end position="40"/>
    </location>
</feature>
<dbReference type="InParanoid" id="F2UEI3"/>
<evidence type="ECO:0000256" key="3">
    <source>
        <dbReference type="ARBA" id="ARBA00022692"/>
    </source>
</evidence>
<dbReference type="SUPFAM" id="SSF111352">
    <property type="entry name" value="Ammonium transporter"/>
    <property type="match status" value="1"/>
</dbReference>
<dbReference type="AlphaFoldDB" id="F2UEI3"/>
<dbReference type="PRINTS" id="PR00342">
    <property type="entry name" value="RHESUSRHD"/>
</dbReference>
<keyword evidence="4 7" id="KW-1133">Transmembrane helix</keyword>
<feature type="transmembrane region" description="Helical" evidence="7">
    <location>
        <begin position="138"/>
        <end position="157"/>
    </location>
</feature>
<evidence type="ECO:0000313" key="10">
    <source>
        <dbReference type="Proteomes" id="UP000007799"/>
    </source>
</evidence>
<feature type="transmembrane region" description="Helical" evidence="7">
    <location>
        <begin position="109"/>
        <end position="131"/>
    </location>
</feature>
<dbReference type="Gene3D" id="1.10.3430.10">
    <property type="entry name" value="Ammonium transporter AmtB like domains"/>
    <property type="match status" value="1"/>
</dbReference>
<comment type="similarity">
    <text evidence="2">Belongs to the ammonium transporter (TC 2.A.49) family. Rh subfamily.</text>
</comment>
<feature type="transmembrane region" description="Helical" evidence="7">
    <location>
        <begin position="303"/>
        <end position="323"/>
    </location>
</feature>
<name>F2UEI3_SALR5</name>
<evidence type="ECO:0000256" key="1">
    <source>
        <dbReference type="ARBA" id="ARBA00004141"/>
    </source>
</evidence>
<dbReference type="OrthoDB" id="534912at2759"/>
<dbReference type="FunCoup" id="F2UEI3">
    <property type="interactions" value="65"/>
</dbReference>
<dbReference type="Pfam" id="PF00909">
    <property type="entry name" value="Ammonium_transp"/>
    <property type="match status" value="1"/>
</dbReference>
<feature type="transmembrane region" description="Helical" evidence="7">
    <location>
        <begin position="71"/>
        <end position="89"/>
    </location>
</feature>
<evidence type="ECO:0000256" key="4">
    <source>
        <dbReference type="ARBA" id="ARBA00022989"/>
    </source>
</evidence>
<feature type="transmembrane region" description="Helical" evidence="7">
    <location>
        <begin position="204"/>
        <end position="223"/>
    </location>
</feature>
<dbReference type="STRING" id="946362.F2UEI3"/>
<dbReference type="GO" id="GO:0005886">
    <property type="term" value="C:plasma membrane"/>
    <property type="evidence" value="ECO:0007669"/>
    <property type="project" value="InterPro"/>
</dbReference>
<dbReference type="EMBL" id="GL832970">
    <property type="protein sequence ID" value="EGD75033.1"/>
    <property type="molecule type" value="Genomic_DNA"/>
</dbReference>
<evidence type="ECO:0000313" key="9">
    <source>
        <dbReference type="EMBL" id="EGD75033.1"/>
    </source>
</evidence>
<dbReference type="GO" id="GO:0097272">
    <property type="term" value="P:ammonium homeostasis"/>
    <property type="evidence" value="ECO:0007669"/>
    <property type="project" value="TreeGrafter"/>
</dbReference>
<keyword evidence="3 7" id="KW-0812">Transmembrane</keyword>
<accession>F2UEI3</accession>
<dbReference type="Proteomes" id="UP000007799">
    <property type="component" value="Unassembled WGS sequence"/>
</dbReference>
<protein>
    <submittedName>
        <fullName evidence="9">Rhesus-associated glycoprotein</fullName>
    </submittedName>
</protein>
<dbReference type="GO" id="GO:0008519">
    <property type="term" value="F:ammonium channel activity"/>
    <property type="evidence" value="ECO:0007669"/>
    <property type="project" value="InterPro"/>
</dbReference>